<proteinExistence type="predicted"/>
<keyword evidence="3" id="KW-1185">Reference proteome</keyword>
<accession>A0A4U1JA80</accession>
<evidence type="ECO:0000313" key="2">
    <source>
        <dbReference type="EMBL" id="TKD05348.1"/>
    </source>
</evidence>
<organism evidence="2 3">
    <name type="scientific">Polyangium fumosum</name>
    <dbReference type="NCBI Taxonomy" id="889272"/>
    <lineage>
        <taxon>Bacteria</taxon>
        <taxon>Pseudomonadati</taxon>
        <taxon>Myxococcota</taxon>
        <taxon>Polyangia</taxon>
        <taxon>Polyangiales</taxon>
        <taxon>Polyangiaceae</taxon>
        <taxon>Polyangium</taxon>
    </lineage>
</organism>
<dbReference type="CDD" id="cd21133">
    <property type="entry name" value="EVE"/>
    <property type="match status" value="1"/>
</dbReference>
<dbReference type="Gene3D" id="3.10.590.10">
    <property type="entry name" value="ph1033 like domains"/>
    <property type="match status" value="1"/>
</dbReference>
<dbReference type="Proteomes" id="UP000309215">
    <property type="component" value="Unassembled WGS sequence"/>
</dbReference>
<dbReference type="OrthoDB" id="9791347at2"/>
<gene>
    <name evidence="2" type="ORF">E8A74_20990</name>
</gene>
<feature type="domain" description="EVE" evidence="1">
    <location>
        <begin position="3"/>
        <end position="131"/>
    </location>
</feature>
<protein>
    <submittedName>
        <fullName evidence="2">EVE domain-containing protein</fullName>
    </submittedName>
</protein>
<name>A0A4U1JA80_9BACT</name>
<dbReference type="SUPFAM" id="SSF88697">
    <property type="entry name" value="PUA domain-like"/>
    <property type="match status" value="1"/>
</dbReference>
<dbReference type="InterPro" id="IPR015947">
    <property type="entry name" value="PUA-like_sf"/>
</dbReference>
<dbReference type="PANTHER" id="PTHR14087:SF7">
    <property type="entry name" value="THYMOCYTE NUCLEAR PROTEIN 1"/>
    <property type="match status" value="1"/>
</dbReference>
<reference evidence="2 3" key="1">
    <citation type="submission" date="2019-04" db="EMBL/GenBank/DDBJ databases">
        <authorList>
            <person name="Li Y."/>
            <person name="Wang J."/>
        </authorList>
    </citation>
    <scope>NUCLEOTIDE SEQUENCE [LARGE SCALE GENOMIC DNA]</scope>
    <source>
        <strain evidence="2 3">DSM 14668</strain>
    </source>
</reference>
<dbReference type="RefSeq" id="WP_136930897.1">
    <property type="nucleotide sequence ID" value="NZ_SSMQ01000021.1"/>
</dbReference>
<dbReference type="Pfam" id="PF01878">
    <property type="entry name" value="EVE"/>
    <property type="match status" value="1"/>
</dbReference>
<dbReference type="AlphaFoldDB" id="A0A4U1JA80"/>
<evidence type="ECO:0000313" key="3">
    <source>
        <dbReference type="Proteomes" id="UP000309215"/>
    </source>
</evidence>
<dbReference type="EMBL" id="SSMQ01000021">
    <property type="protein sequence ID" value="TKD05348.1"/>
    <property type="molecule type" value="Genomic_DNA"/>
</dbReference>
<dbReference type="PANTHER" id="PTHR14087">
    <property type="entry name" value="THYMOCYTE NUCLEAR PROTEIN 1"/>
    <property type="match status" value="1"/>
</dbReference>
<dbReference type="InterPro" id="IPR047197">
    <property type="entry name" value="THYN1-like_EVE"/>
</dbReference>
<dbReference type="InterPro" id="IPR002740">
    <property type="entry name" value="EVE_domain"/>
</dbReference>
<comment type="caution">
    <text evidence="2">The sequence shown here is derived from an EMBL/GenBank/DDBJ whole genome shotgun (WGS) entry which is preliminary data.</text>
</comment>
<dbReference type="InterPro" id="IPR052181">
    <property type="entry name" value="5hmC_binding"/>
</dbReference>
<evidence type="ECO:0000259" key="1">
    <source>
        <dbReference type="Pfam" id="PF01878"/>
    </source>
</evidence>
<sequence length="145" mass="16371">MHCWLVKSEPYKYSFAQLLADKRAVWDGVRNYEARNNLRAMKKGDLLLFYHSNEGKAVVGIARVAREAYPDPTASGEDWSAIDIEPVIALKAPVELEVIKSDPFLTDIALLKRSRLSVVPVSAEHFEHVLALGKTKLPVRKTRRT</sequence>